<evidence type="ECO:0000313" key="3">
    <source>
        <dbReference type="Proteomes" id="UP000677436"/>
    </source>
</evidence>
<keyword evidence="3" id="KW-1185">Reference proteome</keyword>
<dbReference type="InterPro" id="IPR014794">
    <property type="entry name" value="DUF1779"/>
</dbReference>
<dbReference type="Pfam" id="PF08680">
    <property type="entry name" value="DUF1779"/>
    <property type="match status" value="1"/>
</dbReference>
<dbReference type="Gene3D" id="3.30.360.40">
    <property type="entry name" value="YwmB-like"/>
    <property type="match status" value="1"/>
</dbReference>
<proteinExistence type="predicted"/>
<sequence>MRSKWLTLTFALIILSTFIVASAPAAVPEQTLTHVFLEMGAQPERYVLHHGGRIAQVMEEHQVDDWTDELRQALGLSPVQRKEGDGLRWSASGWWGRNQRVELIVINDEPTKRWIQPYVSVRINGRGRPDAAFFRARQRLVKRLEQQGIAPRLHFSIQGHQELQPSNKEQWIQQAMKRMRAREVEALRTAPTTSVSCYSPLFPDGLNTQGGFMNLQVAARMDPLHHRIAVTMGTPIITIEY</sequence>
<dbReference type="KEGG" id="pabs:JIR001_30260"/>
<dbReference type="AlphaFoldDB" id="A0A8D5UJN2"/>
<dbReference type="EMBL" id="AP024601">
    <property type="protein sequence ID" value="BCU83243.1"/>
    <property type="molecule type" value="Genomic_DNA"/>
</dbReference>
<reference evidence="2" key="2">
    <citation type="journal article" date="2021" name="Microbiol. Resour. Announc.">
        <title>Complete Genome Sequence of Polycladomyces abyssicola JIR-001T, Isolated from Hemipelagic Sediment in Deep Seawater.</title>
        <authorList>
            <person name="Tsubouchi T."/>
            <person name="Kaneko Y."/>
        </authorList>
    </citation>
    <scope>NUCLEOTIDE SEQUENCE</scope>
    <source>
        <strain evidence="2">JIR-001</strain>
    </source>
</reference>
<accession>A0A8D5UJN2</accession>
<evidence type="ECO:0008006" key="4">
    <source>
        <dbReference type="Google" id="ProtNLM"/>
    </source>
</evidence>
<dbReference type="SUPFAM" id="SSF143842">
    <property type="entry name" value="YwmB-like"/>
    <property type="match status" value="1"/>
</dbReference>
<reference evidence="2" key="1">
    <citation type="journal article" date="2013" name="Int. J. Syst. Evol. Microbiol.">
        <title>Polycladomyces abyssicola gen. nov., sp. nov., a thermophilic filamentous bacterium isolated from hemipelagic sediment.</title>
        <authorList>
            <person name="Tsubouchi T."/>
            <person name="Shimane Y."/>
            <person name="Mori K."/>
            <person name="Usui K."/>
            <person name="Hiraki T."/>
            <person name="Tame A."/>
            <person name="Uematsu K."/>
            <person name="Maruyama T."/>
            <person name="Hatada Y."/>
        </authorList>
    </citation>
    <scope>NUCLEOTIDE SEQUENCE</scope>
    <source>
        <strain evidence="2">JIR-001</strain>
    </source>
</reference>
<feature type="signal peptide" evidence="1">
    <location>
        <begin position="1"/>
        <end position="21"/>
    </location>
</feature>
<dbReference type="RefSeq" id="WP_212773490.1">
    <property type="nucleotide sequence ID" value="NZ_AP024601.1"/>
</dbReference>
<dbReference type="Proteomes" id="UP000677436">
    <property type="component" value="Chromosome"/>
</dbReference>
<name>A0A8D5UJN2_9BACL</name>
<feature type="chain" id="PRO_5039079561" description="TATA-box binding protein" evidence="1">
    <location>
        <begin position="22"/>
        <end position="241"/>
    </location>
</feature>
<organism evidence="2 3">
    <name type="scientific">Polycladomyces abyssicola</name>
    <dbReference type="NCBI Taxonomy" id="1125966"/>
    <lineage>
        <taxon>Bacteria</taxon>
        <taxon>Bacillati</taxon>
        <taxon>Bacillota</taxon>
        <taxon>Bacilli</taxon>
        <taxon>Bacillales</taxon>
        <taxon>Thermoactinomycetaceae</taxon>
        <taxon>Polycladomyces</taxon>
    </lineage>
</organism>
<dbReference type="InterPro" id="IPR036209">
    <property type="entry name" value="YwmB-like_sf"/>
</dbReference>
<evidence type="ECO:0000256" key="1">
    <source>
        <dbReference type="SAM" id="SignalP"/>
    </source>
</evidence>
<protein>
    <recommendedName>
        <fullName evidence="4">TATA-box binding protein</fullName>
    </recommendedName>
</protein>
<evidence type="ECO:0000313" key="2">
    <source>
        <dbReference type="EMBL" id="BCU83243.1"/>
    </source>
</evidence>
<keyword evidence="1" id="KW-0732">Signal</keyword>
<gene>
    <name evidence="2" type="ORF">JIR001_30260</name>
</gene>